<protein>
    <submittedName>
        <fullName evidence="1">Uncharacterized protein</fullName>
    </submittedName>
</protein>
<dbReference type="Proteomes" id="UP001239213">
    <property type="component" value="Unassembled WGS sequence"/>
</dbReference>
<evidence type="ECO:0000313" key="2">
    <source>
        <dbReference type="Proteomes" id="UP001239213"/>
    </source>
</evidence>
<accession>A0AAI9VHU9</accession>
<evidence type="ECO:0000313" key="1">
    <source>
        <dbReference type="EMBL" id="KAK1483364.1"/>
    </source>
</evidence>
<dbReference type="AlphaFoldDB" id="A0AAI9VHU9"/>
<keyword evidence="2" id="KW-1185">Reference proteome</keyword>
<reference evidence="1" key="1">
    <citation type="submission" date="2016-11" db="EMBL/GenBank/DDBJ databases">
        <title>The genome sequence of Colletotrichum cuscutae.</title>
        <authorList>
            <person name="Baroncelli R."/>
        </authorList>
    </citation>
    <scope>NUCLEOTIDE SEQUENCE</scope>
    <source>
        <strain evidence="1">IMI 304802</strain>
    </source>
</reference>
<proteinExistence type="predicted"/>
<name>A0AAI9VHU9_9PEZI</name>
<comment type="caution">
    <text evidence="1">The sequence shown here is derived from an EMBL/GenBank/DDBJ whole genome shotgun (WGS) entry which is preliminary data.</text>
</comment>
<sequence>MTRSVFLTVKKCAELKKRFEEDLNINGLGIELYHLPAIDDTSRLDGLADKSMMPQASPTCKPAPNATRLGAAAGVWPKDAFHYEIRPRRVDSMLETSRKCQKLREWFSGFELKVIVAGYIKMLTAPAHSAALESVTRNAMQLGETTRTTLESGSFFFVVVVVVVVSMHVRSKHVDDGYREGPTLPPEWVELPWEEKAEKNIVRSTWGRKDDGDADTKLTRAEKELCVRLRHLSAGSNIGFCFFPLVRERKPRAAGWPGPVRKRIKPATHGLQASVILEGWKDEHWLNRLDDAAHGQSAEMKNTLQPSTTCGTDNGDLLEVVIKMSQKWTRAAGRPMFPTGVVTGQRVSKLSWPMKDEGADLTVCLMDVWIPNLVGKRHRSEPKERKRDRGLCTSWTLETERKFLGGNFSPKAAFVSQMKKARNLSLGTRRGGAGSLVANVLLGDDEGWTT</sequence>
<dbReference type="EMBL" id="MPDP01000088">
    <property type="protein sequence ID" value="KAK1483364.1"/>
    <property type="molecule type" value="Genomic_DNA"/>
</dbReference>
<gene>
    <name evidence="1" type="ORF">CCUS01_15789</name>
</gene>
<organism evidence="1 2">
    <name type="scientific">Colletotrichum cuscutae</name>
    <dbReference type="NCBI Taxonomy" id="1209917"/>
    <lineage>
        <taxon>Eukaryota</taxon>
        <taxon>Fungi</taxon>
        <taxon>Dikarya</taxon>
        <taxon>Ascomycota</taxon>
        <taxon>Pezizomycotina</taxon>
        <taxon>Sordariomycetes</taxon>
        <taxon>Hypocreomycetidae</taxon>
        <taxon>Glomerellales</taxon>
        <taxon>Glomerellaceae</taxon>
        <taxon>Colletotrichum</taxon>
        <taxon>Colletotrichum acutatum species complex</taxon>
    </lineage>
</organism>